<dbReference type="Pfam" id="PF13478">
    <property type="entry name" value="XdhC_C"/>
    <property type="match status" value="1"/>
</dbReference>
<reference evidence="3 4" key="1">
    <citation type="submission" date="2020-01" db="EMBL/GenBank/DDBJ databases">
        <title>Complete genome sequence of a human oral phylogroup 1 Treponema sp. strain ATCC 700766, originally isolated from periodontitis dental plaque.</title>
        <authorList>
            <person name="Chan Y."/>
            <person name="Huo Y.-B."/>
            <person name="Yu X.-L."/>
            <person name="Zeng H."/>
            <person name="Leung W.-K."/>
            <person name="Watt R.M."/>
        </authorList>
    </citation>
    <scope>NUCLEOTIDE SEQUENCE [LARGE SCALE GENOMIC DNA]</scope>
    <source>
        <strain evidence="3 4">OMZ 804</strain>
    </source>
</reference>
<dbReference type="Pfam" id="PF02625">
    <property type="entry name" value="XdhC_CoxI"/>
    <property type="match status" value="1"/>
</dbReference>
<dbReference type="KEGG" id="trz:GWP43_03945"/>
<dbReference type="AlphaFoldDB" id="A0A6P1XZ05"/>
<protein>
    <submittedName>
        <fullName evidence="3">XdhC family protein</fullName>
    </submittedName>
</protein>
<dbReference type="InterPro" id="IPR003777">
    <property type="entry name" value="XdhC_CoxI"/>
</dbReference>
<accession>A0A6P1XZ05</accession>
<name>A0A6P1XZ05_9SPIR</name>
<evidence type="ECO:0000313" key="4">
    <source>
        <dbReference type="Proteomes" id="UP000464374"/>
    </source>
</evidence>
<feature type="domain" description="XdhC- CoxI" evidence="1">
    <location>
        <begin position="14"/>
        <end position="71"/>
    </location>
</feature>
<gene>
    <name evidence="3" type="ORF">GWP43_03945</name>
</gene>
<evidence type="ECO:0000259" key="2">
    <source>
        <dbReference type="Pfam" id="PF13478"/>
    </source>
</evidence>
<feature type="domain" description="XdhC Rossmann" evidence="2">
    <location>
        <begin position="105"/>
        <end position="280"/>
    </location>
</feature>
<dbReference type="RefSeq" id="WP_162662860.1">
    <property type="nucleotide sequence ID" value="NZ_CP048020.1"/>
</dbReference>
<dbReference type="InterPro" id="IPR027051">
    <property type="entry name" value="XdhC_Rossmann_dom"/>
</dbReference>
<dbReference type="InterPro" id="IPR052698">
    <property type="entry name" value="MoCofactor_Util/Proc"/>
</dbReference>
<dbReference type="Gene3D" id="3.40.50.720">
    <property type="entry name" value="NAD(P)-binding Rossmann-like Domain"/>
    <property type="match status" value="1"/>
</dbReference>
<dbReference type="PANTHER" id="PTHR30388:SF6">
    <property type="entry name" value="XANTHINE DEHYDROGENASE SUBUNIT A-RELATED"/>
    <property type="match status" value="1"/>
</dbReference>
<proteinExistence type="predicted"/>
<dbReference type="EMBL" id="CP048020">
    <property type="protein sequence ID" value="QHX42738.1"/>
    <property type="molecule type" value="Genomic_DNA"/>
</dbReference>
<dbReference type="Proteomes" id="UP000464374">
    <property type="component" value="Chromosome"/>
</dbReference>
<sequence length="302" mass="32733">MDTEILKYVTADTANGITGVLCTIIEAHGSSPREAGTSMWVTPDLVRGTVGGGVSEHEVIKKAREILKTDDATCIIKKNLTAEEGLACGGSIQVYLEKIGNDPELFIFGGGHVGRALAKLAAFIGFRVTVWDDRADCITEDLFPTARRLCCPLEQLFLKETGASIQNNKAVRDNSPSCGSTEPQESLQVSHTVLQFHKNVYCVAVTRGHRCDADVLRYLYGKKLAYIGMIGSFEKNAAVVKMLADEGLSKEYLDSIYKPIGLPIRAETPEEIAVSIAAELIAVRHHGNPALLRSGYADSRHG</sequence>
<dbReference type="PANTHER" id="PTHR30388">
    <property type="entry name" value="ALDEHYDE OXIDOREDUCTASE MOLYBDENUM COFACTOR ASSEMBLY PROTEIN"/>
    <property type="match status" value="1"/>
</dbReference>
<evidence type="ECO:0000259" key="1">
    <source>
        <dbReference type="Pfam" id="PF02625"/>
    </source>
</evidence>
<evidence type="ECO:0000313" key="3">
    <source>
        <dbReference type="EMBL" id="QHX42738.1"/>
    </source>
</evidence>
<organism evidence="3 4">
    <name type="scientific">Treponema vincentii</name>
    <dbReference type="NCBI Taxonomy" id="69710"/>
    <lineage>
        <taxon>Bacteria</taxon>
        <taxon>Pseudomonadati</taxon>
        <taxon>Spirochaetota</taxon>
        <taxon>Spirochaetia</taxon>
        <taxon>Spirochaetales</taxon>
        <taxon>Treponemataceae</taxon>
        <taxon>Treponema</taxon>
    </lineage>
</organism>